<gene>
    <name evidence="3" type="ORF">BAL341_746</name>
</gene>
<proteinExistence type="predicted"/>
<dbReference type="SUPFAM" id="SSF52540">
    <property type="entry name" value="P-loop containing nucleoside triphosphate hydrolases"/>
    <property type="match status" value="1"/>
</dbReference>
<feature type="domain" description="Novel STAND NTPase 1" evidence="2">
    <location>
        <begin position="247"/>
        <end position="486"/>
    </location>
</feature>
<accession>A0A486XKU8</accession>
<dbReference type="Pfam" id="PF04471">
    <property type="entry name" value="Mrr_cat"/>
    <property type="match status" value="1"/>
</dbReference>
<dbReference type="GO" id="GO:0003677">
    <property type="term" value="F:DNA binding"/>
    <property type="evidence" value="ECO:0007669"/>
    <property type="project" value="InterPro"/>
</dbReference>
<dbReference type="SUPFAM" id="SSF52980">
    <property type="entry name" value="Restriction endonuclease-like"/>
    <property type="match status" value="1"/>
</dbReference>
<dbReference type="Pfam" id="PF20703">
    <property type="entry name" value="nSTAND1"/>
    <property type="match status" value="1"/>
</dbReference>
<dbReference type="GO" id="GO:0009307">
    <property type="term" value="P:DNA restriction-modification system"/>
    <property type="evidence" value="ECO:0007669"/>
    <property type="project" value="InterPro"/>
</dbReference>
<dbReference type="InterPro" id="IPR011856">
    <property type="entry name" value="tRNA_endonuc-like_dom_sf"/>
</dbReference>
<sequence length="913" mass="102297">MKIEVASIEGDPQKVKGDLFEKLSKDLLEAQGYDVIEEIRFVGVELDLLCRHRVNNKQIYVECKAHKEKVSATILRQLLGTVAGYDYSEGWLISTSDFGKEAKGFVEMWKDKPREVASKLSFYTPAEVISSLKAASIICHPPIIAAEEKIGGKEFLGEWSLLVSSFGRFWAVYTLRGGAPHGVLLFNAVNGRHINDQETLNNLGSLDCSLAEYDLSVGLEKSLESVLSKTTKLPNVVEVQIGDSWEDYRPARPKDFVGRESAQKEIINFLDNIKSNKSNTRIFAITGNSGLGKSSLIAKIRQRTSNQFYKNRYYTFAVDIRGAKTPSYISAALLTCLKLAQKEGFGDPIELQLTDPSSPLSSPSILNYLESLEKSGQVICLIFDQFEELYSKPELFSIFSAAKDLMVDVAAQKSNFALGFAWKTDSTTQQDHPAYHMWHELADYRKVYRLDVFDSGEIAKSITTFEKEVDYKLPVELRHQITQSCQGFPWLLKKLCINLHESNKKGDESQSVLADLDVRRLFESDLEILTQQELTCLRIVAQKAPADWSEIIEISGISVVNSLVNKRLLIKSGDRLNVYWDIFKDYLMTGNVPVVPFNYIPTSDLSSMLRVYTYLLANDFSESKELADKTDLQEKTVWNIGADLVMFGLAERKGVKFKHHRDIATHDEGTMLQVLREKIAKHALKISLYKNRSGQSVSQSFIIETLKSCLPKATYSDKTWSMYSNRLIKILMSVGYLVNVGEKFVVQDTGSPIMDRTKIGNRGKQKGFVFSATASPASVCDALEIISDTDCLNDLVVSGYRNSLTVLRRFDLISIVDDVVTLNRAAVDKFGGFEEAVWTSAKNEPVIAVCISYIQDNPSISASALGEAVSSKYEMRWTPGSLQRNGNSLRQWALWVNEGINTSSIPTPPGRKK</sequence>
<evidence type="ECO:0000259" key="2">
    <source>
        <dbReference type="Pfam" id="PF20703"/>
    </source>
</evidence>
<dbReference type="InterPro" id="IPR027417">
    <property type="entry name" value="P-loop_NTPase"/>
</dbReference>
<organism evidence="3">
    <name type="scientific">Rheinheimera sp. BAL341</name>
    <dbReference type="NCBI Taxonomy" id="1708203"/>
    <lineage>
        <taxon>Bacteria</taxon>
        <taxon>Pseudomonadati</taxon>
        <taxon>Pseudomonadota</taxon>
        <taxon>Gammaproteobacteria</taxon>
        <taxon>Chromatiales</taxon>
        <taxon>Chromatiaceae</taxon>
        <taxon>Rheinheimera</taxon>
    </lineage>
</organism>
<dbReference type="Gene3D" id="3.40.1350.10">
    <property type="match status" value="1"/>
</dbReference>
<dbReference type="GO" id="GO:0004519">
    <property type="term" value="F:endonuclease activity"/>
    <property type="evidence" value="ECO:0007669"/>
    <property type="project" value="InterPro"/>
</dbReference>
<evidence type="ECO:0000259" key="1">
    <source>
        <dbReference type="Pfam" id="PF04471"/>
    </source>
</evidence>
<dbReference type="InterPro" id="IPR049052">
    <property type="entry name" value="nSTAND1"/>
</dbReference>
<dbReference type="AlphaFoldDB" id="A0A486XKU8"/>
<protein>
    <submittedName>
        <fullName evidence="3">Uncharacterized protein</fullName>
    </submittedName>
</protein>
<evidence type="ECO:0000313" key="3">
    <source>
        <dbReference type="EMBL" id="VHO02331.1"/>
    </source>
</evidence>
<dbReference type="InterPro" id="IPR007560">
    <property type="entry name" value="Restrct_endonuc_IV_Mrr"/>
</dbReference>
<dbReference type="EMBL" id="CAAJGR010000067">
    <property type="protein sequence ID" value="VHO02331.1"/>
    <property type="molecule type" value="Genomic_DNA"/>
</dbReference>
<feature type="domain" description="Restriction endonuclease type IV Mrr" evidence="1">
    <location>
        <begin position="14"/>
        <end position="107"/>
    </location>
</feature>
<name>A0A486XKU8_9GAMM</name>
<dbReference type="InterPro" id="IPR011335">
    <property type="entry name" value="Restrct_endonuc-II-like"/>
</dbReference>
<dbReference type="Gene3D" id="3.40.50.300">
    <property type="entry name" value="P-loop containing nucleotide triphosphate hydrolases"/>
    <property type="match status" value="1"/>
</dbReference>
<reference evidence="3" key="1">
    <citation type="submission" date="2019-04" db="EMBL/GenBank/DDBJ databases">
        <authorList>
            <person name="Brambilla D."/>
        </authorList>
    </citation>
    <scope>NUCLEOTIDE SEQUENCE</scope>
    <source>
        <strain evidence="3">BAL1</strain>
    </source>
</reference>